<dbReference type="Proteomes" id="UP001307889">
    <property type="component" value="Chromosome 3"/>
</dbReference>
<evidence type="ECO:0000256" key="2">
    <source>
        <dbReference type="ARBA" id="ARBA00001712"/>
    </source>
</evidence>
<keyword evidence="8" id="KW-0732">Signal</keyword>
<dbReference type="PANTHER" id="PTHR11122:SF13">
    <property type="entry name" value="GLUCOSE-6-PHOSPHATE 1-EPIMERASE"/>
    <property type="match status" value="1"/>
</dbReference>
<organism evidence="9 10">
    <name type="scientific">Nesidiocoris tenuis</name>
    <dbReference type="NCBI Taxonomy" id="355587"/>
    <lineage>
        <taxon>Eukaryota</taxon>
        <taxon>Metazoa</taxon>
        <taxon>Ecdysozoa</taxon>
        <taxon>Arthropoda</taxon>
        <taxon>Hexapoda</taxon>
        <taxon>Insecta</taxon>
        <taxon>Pterygota</taxon>
        <taxon>Neoptera</taxon>
        <taxon>Paraneoptera</taxon>
        <taxon>Hemiptera</taxon>
        <taxon>Heteroptera</taxon>
        <taxon>Panheteroptera</taxon>
        <taxon>Cimicomorpha</taxon>
        <taxon>Miridae</taxon>
        <taxon>Dicyphina</taxon>
        <taxon>Nesidiocoris</taxon>
    </lineage>
</organism>
<comment type="function">
    <text evidence="6">Mutarotase that catalyzes the interconversion of beta-D-galactose and alpha-D-galactose during galactose metabolism. Beta-D-galactose is metabolized in the liver into glucose 1-phosphate, the primary metabolic fuel, by the action of four enzymes that constitute the Leloir pathway: GALM, GALK1 (galactokinase), GALT (galactose-1-phosphate uridylyltransferase) and GALE (UDP-galactose-4'-epimerase). Involved in the maintenance of the equilibrium between the beta- and alpha-anomers of galactose, therefore ensuring a sufficient supply of the alpha-anomer for GALK1. Also active on D-glucose although shows a preference for galactose over glucose.</text>
</comment>
<dbReference type="Pfam" id="PF01263">
    <property type="entry name" value="Aldose_epim"/>
    <property type="match status" value="1"/>
</dbReference>
<dbReference type="PANTHER" id="PTHR11122">
    <property type="entry name" value="APOSPORY-ASSOCIATED PROTEIN C-RELATED"/>
    <property type="match status" value="1"/>
</dbReference>
<dbReference type="InterPro" id="IPR011013">
    <property type="entry name" value="Gal_mutarotase_sf_dom"/>
</dbReference>
<evidence type="ECO:0000256" key="3">
    <source>
        <dbReference type="ARBA" id="ARBA00004947"/>
    </source>
</evidence>
<dbReference type="CDD" id="cd09020">
    <property type="entry name" value="D-hex-6-P-epi_like"/>
    <property type="match status" value="1"/>
</dbReference>
<evidence type="ECO:0000256" key="8">
    <source>
        <dbReference type="SAM" id="SignalP"/>
    </source>
</evidence>
<dbReference type="EC" id="5.1.3.15" evidence="7"/>
<protein>
    <recommendedName>
        <fullName evidence="7">glucose-6-phosphate 1-epimerase</fullName>
        <ecNumber evidence="7">5.1.3.15</ecNumber>
    </recommendedName>
</protein>
<dbReference type="InterPro" id="IPR014718">
    <property type="entry name" value="GH-type_carb-bd"/>
</dbReference>
<comment type="catalytic activity">
    <reaction evidence="1">
        <text>alpha-D-glucose 6-phosphate = beta-D-glucose 6-phosphate</text>
        <dbReference type="Rhea" id="RHEA:16249"/>
        <dbReference type="ChEBI" id="CHEBI:58225"/>
        <dbReference type="ChEBI" id="CHEBI:58247"/>
        <dbReference type="EC" id="5.1.3.15"/>
    </reaction>
</comment>
<keyword evidence="5 7" id="KW-0413">Isomerase</keyword>
<gene>
    <name evidence="9" type="ORF">NTJ_04746</name>
</gene>
<dbReference type="InterPro" id="IPR008183">
    <property type="entry name" value="Aldose_1/G6P_1-epimerase"/>
</dbReference>
<name>A0ABN7AM17_9HEMI</name>
<comment type="pathway">
    <text evidence="3">Carbohydrate metabolism; galactose metabolism.</text>
</comment>
<evidence type="ECO:0000256" key="5">
    <source>
        <dbReference type="ARBA" id="ARBA00023235"/>
    </source>
</evidence>
<accession>A0ABN7AM17</accession>
<evidence type="ECO:0000256" key="6">
    <source>
        <dbReference type="ARBA" id="ARBA00045743"/>
    </source>
</evidence>
<dbReference type="Gene3D" id="2.70.98.10">
    <property type="match status" value="1"/>
</dbReference>
<dbReference type="SUPFAM" id="SSF74650">
    <property type="entry name" value="Galactose mutarotase-like"/>
    <property type="match status" value="1"/>
</dbReference>
<evidence type="ECO:0000256" key="4">
    <source>
        <dbReference type="ARBA" id="ARBA00005866"/>
    </source>
</evidence>
<dbReference type="EMBL" id="AP028911">
    <property type="protein sequence ID" value="BES91936.1"/>
    <property type="molecule type" value="Genomic_DNA"/>
</dbReference>
<proteinExistence type="inferred from homology"/>
<dbReference type="InterPro" id="IPR025532">
    <property type="entry name" value="G6P_1-epimerase"/>
</dbReference>
<comment type="similarity">
    <text evidence="4 7">Belongs to the glucose-6-phosphate 1-epimerase family.</text>
</comment>
<keyword evidence="10" id="KW-1185">Reference proteome</keyword>
<sequence length="289" mass="32415">MPTLAVYWMISIVAAGTMATEQIVNLKNGDAEATIYLHGATVTSWKIKGNEQLFVSEASKLDGSSHIMGGVPIVFPKFADWGGPDRPFHGFARITRWSLKNKSDNSATFELVDSELTRSYWNYQFKLEYTVNIDGNALRSCLSIQNPSKSENMPFEILYHTFIRVPDVRNITISGLKGLKYNDKTRNFDEFVENRDLVQIQGMTDSVYRSTPDVHLITNAVGGKTIELKKSGLPDLVVWNPWSEASKTFTDLKPYDWKDYVCTEAGSVVKQIVIGPGQNYVATQILTVL</sequence>
<comment type="catalytic activity">
    <reaction evidence="2">
        <text>alpha-D-galactose = beta-D-galactose</text>
        <dbReference type="Rhea" id="RHEA:28675"/>
        <dbReference type="ChEBI" id="CHEBI:27667"/>
        <dbReference type="ChEBI" id="CHEBI:28061"/>
        <dbReference type="EC" id="5.1.3.3"/>
    </reaction>
    <physiologicalReaction direction="right-to-left" evidence="2">
        <dbReference type="Rhea" id="RHEA:28677"/>
    </physiologicalReaction>
</comment>
<feature type="chain" id="PRO_5045434617" description="glucose-6-phosphate 1-epimerase" evidence="8">
    <location>
        <begin position="20"/>
        <end position="289"/>
    </location>
</feature>
<evidence type="ECO:0000256" key="7">
    <source>
        <dbReference type="PIRNR" id="PIRNR016020"/>
    </source>
</evidence>
<feature type="signal peptide" evidence="8">
    <location>
        <begin position="1"/>
        <end position="19"/>
    </location>
</feature>
<dbReference type="PIRSF" id="PIRSF016020">
    <property type="entry name" value="PHexose_mutarotase"/>
    <property type="match status" value="1"/>
</dbReference>
<reference evidence="9 10" key="1">
    <citation type="submission" date="2023-09" db="EMBL/GenBank/DDBJ databases">
        <title>Nesidiocoris tenuis whole genome shotgun sequence.</title>
        <authorList>
            <person name="Shibata T."/>
            <person name="Shimoda M."/>
            <person name="Kobayashi T."/>
            <person name="Uehara T."/>
        </authorList>
    </citation>
    <scope>NUCLEOTIDE SEQUENCE [LARGE SCALE GENOMIC DNA]</scope>
    <source>
        <strain evidence="9 10">Japan</strain>
    </source>
</reference>
<evidence type="ECO:0000313" key="9">
    <source>
        <dbReference type="EMBL" id="BES91936.1"/>
    </source>
</evidence>
<evidence type="ECO:0000256" key="1">
    <source>
        <dbReference type="ARBA" id="ARBA00001096"/>
    </source>
</evidence>
<evidence type="ECO:0000313" key="10">
    <source>
        <dbReference type="Proteomes" id="UP001307889"/>
    </source>
</evidence>